<reference evidence="2 3" key="1">
    <citation type="submission" date="2022-11" db="EMBL/GenBank/DDBJ databases">
        <title>Whole genome sequence of Eschrichtius robustus ER-17-0199.</title>
        <authorList>
            <person name="Bruniche-Olsen A."/>
            <person name="Black A.N."/>
            <person name="Fields C.J."/>
            <person name="Walden K."/>
            <person name="Dewoody J.A."/>
        </authorList>
    </citation>
    <scope>NUCLEOTIDE SEQUENCE [LARGE SCALE GENOMIC DNA]</scope>
    <source>
        <strain evidence="2">ER-17-0199</strain>
        <tissue evidence="2">Blubber</tissue>
    </source>
</reference>
<name>A0AB34H5F1_ESCRO</name>
<protein>
    <submittedName>
        <fullName evidence="2">Uncharacterized protein</fullName>
    </submittedName>
</protein>
<sequence length="134" mass="14238">MSRSSAPLAPGRLSVTKPPSISPSVSSPLHPLTCRRLQQRGLQSARFPDLRFPLEANKEAGDVGLGRAPNSPRGALSRSLGGPNLVPRSRAAPASGRPGLCPPPAARGSERGRRRLLLPPEFPEAGNFARDRRP</sequence>
<gene>
    <name evidence="2" type="ORF">J1605_022958</name>
</gene>
<feature type="region of interest" description="Disordered" evidence="1">
    <location>
        <begin position="46"/>
        <end position="134"/>
    </location>
</feature>
<proteinExistence type="predicted"/>
<dbReference type="EMBL" id="JAIQCJ010001787">
    <property type="protein sequence ID" value="KAJ8787473.1"/>
    <property type="molecule type" value="Genomic_DNA"/>
</dbReference>
<keyword evidence="3" id="KW-1185">Reference proteome</keyword>
<feature type="region of interest" description="Disordered" evidence="1">
    <location>
        <begin position="1"/>
        <end position="32"/>
    </location>
</feature>
<feature type="compositionally biased region" description="Low complexity" evidence="1">
    <location>
        <begin position="18"/>
        <end position="31"/>
    </location>
</feature>
<dbReference type="AlphaFoldDB" id="A0AB34H5F1"/>
<accession>A0AB34H5F1</accession>
<evidence type="ECO:0000313" key="2">
    <source>
        <dbReference type="EMBL" id="KAJ8787473.1"/>
    </source>
</evidence>
<evidence type="ECO:0000313" key="3">
    <source>
        <dbReference type="Proteomes" id="UP001159641"/>
    </source>
</evidence>
<organism evidence="2 3">
    <name type="scientific">Eschrichtius robustus</name>
    <name type="common">California gray whale</name>
    <name type="synonym">Eschrichtius gibbosus</name>
    <dbReference type="NCBI Taxonomy" id="9764"/>
    <lineage>
        <taxon>Eukaryota</taxon>
        <taxon>Metazoa</taxon>
        <taxon>Chordata</taxon>
        <taxon>Craniata</taxon>
        <taxon>Vertebrata</taxon>
        <taxon>Euteleostomi</taxon>
        <taxon>Mammalia</taxon>
        <taxon>Eutheria</taxon>
        <taxon>Laurasiatheria</taxon>
        <taxon>Artiodactyla</taxon>
        <taxon>Whippomorpha</taxon>
        <taxon>Cetacea</taxon>
        <taxon>Mysticeti</taxon>
        <taxon>Eschrichtiidae</taxon>
        <taxon>Eschrichtius</taxon>
    </lineage>
</organism>
<dbReference type="Proteomes" id="UP001159641">
    <property type="component" value="Unassembled WGS sequence"/>
</dbReference>
<comment type="caution">
    <text evidence="2">The sequence shown here is derived from an EMBL/GenBank/DDBJ whole genome shotgun (WGS) entry which is preliminary data.</text>
</comment>
<evidence type="ECO:0000256" key="1">
    <source>
        <dbReference type="SAM" id="MobiDB-lite"/>
    </source>
</evidence>